<dbReference type="GO" id="GO:0016853">
    <property type="term" value="F:isomerase activity"/>
    <property type="evidence" value="ECO:0007669"/>
    <property type="project" value="UniProtKB-KW"/>
</dbReference>
<evidence type="ECO:0000313" key="5">
    <source>
        <dbReference type="EMBL" id="GAM59082.1"/>
    </source>
</evidence>
<dbReference type="AlphaFoldDB" id="A0A0B8P3B4"/>
<evidence type="ECO:0000313" key="6">
    <source>
        <dbReference type="Proteomes" id="UP000031671"/>
    </source>
</evidence>
<dbReference type="InterPro" id="IPR054491">
    <property type="entry name" value="MGH1-like_GH"/>
</dbReference>
<proteinExistence type="inferred from homology"/>
<dbReference type="GO" id="GO:0009311">
    <property type="term" value="P:oligosaccharide metabolic process"/>
    <property type="evidence" value="ECO:0007669"/>
    <property type="project" value="InterPro"/>
</dbReference>
<evidence type="ECO:0000256" key="1">
    <source>
        <dbReference type="ARBA" id="ARBA00010833"/>
    </source>
</evidence>
<comment type="similarity">
    <text evidence="1">Belongs to the glycosyl hydrolase 63 family.</text>
</comment>
<dbReference type="InterPro" id="IPR004888">
    <property type="entry name" value="Glycoside_hydrolase_63"/>
</dbReference>
<evidence type="ECO:0000256" key="2">
    <source>
        <dbReference type="ARBA" id="ARBA00022801"/>
    </source>
</evidence>
<keyword evidence="5" id="KW-0413">Isomerase</keyword>
<gene>
    <name evidence="5" type="ORF">JCM19231_1808</name>
</gene>
<evidence type="ECO:0000259" key="4">
    <source>
        <dbReference type="Pfam" id="PF22422"/>
    </source>
</evidence>
<dbReference type="InterPro" id="IPR012341">
    <property type="entry name" value="6hp_glycosidase-like_sf"/>
</dbReference>
<keyword evidence="6" id="KW-1185">Reference proteome</keyword>
<dbReference type="Proteomes" id="UP000031671">
    <property type="component" value="Unassembled WGS sequence"/>
</dbReference>
<dbReference type="GO" id="GO:0006487">
    <property type="term" value="P:protein N-linked glycosylation"/>
    <property type="evidence" value="ECO:0007669"/>
    <property type="project" value="TreeGrafter"/>
</dbReference>
<evidence type="ECO:0000256" key="3">
    <source>
        <dbReference type="ARBA" id="ARBA00023295"/>
    </source>
</evidence>
<dbReference type="SUPFAM" id="SSF48208">
    <property type="entry name" value="Six-hairpin glycosidases"/>
    <property type="match status" value="1"/>
</dbReference>
<keyword evidence="2" id="KW-0378">Hydrolase</keyword>
<organism evidence="5 6">
    <name type="scientific">Vibrio ishigakensis</name>
    <dbReference type="NCBI Taxonomy" id="1481914"/>
    <lineage>
        <taxon>Bacteria</taxon>
        <taxon>Pseudomonadati</taxon>
        <taxon>Pseudomonadota</taxon>
        <taxon>Gammaproteobacteria</taxon>
        <taxon>Vibrionales</taxon>
        <taxon>Vibrionaceae</taxon>
        <taxon>Vibrio</taxon>
    </lineage>
</organism>
<protein>
    <submittedName>
        <fullName evidence="5">Putative isomerase</fullName>
    </submittedName>
</protein>
<dbReference type="PANTHER" id="PTHR10412">
    <property type="entry name" value="MANNOSYL-OLIGOSACCHARIDE GLUCOSIDASE"/>
    <property type="match status" value="1"/>
</dbReference>
<dbReference type="Gene3D" id="1.50.10.10">
    <property type="match status" value="1"/>
</dbReference>
<dbReference type="EMBL" id="BBRZ01000122">
    <property type="protein sequence ID" value="GAM59082.1"/>
    <property type="molecule type" value="Genomic_DNA"/>
</dbReference>
<feature type="domain" description="Mannosylglycerate hydrolase MGH1-like glycoside hydrolase" evidence="4">
    <location>
        <begin position="130"/>
        <end position="389"/>
    </location>
</feature>
<comment type="caution">
    <text evidence="5">The sequence shown here is derived from an EMBL/GenBank/DDBJ whole genome shotgun (WGS) entry which is preliminary data.</text>
</comment>
<name>A0A0B8P3B4_9VIBR</name>
<accession>A0A0B8P3B4</accession>
<keyword evidence="3" id="KW-0326">Glycosidase</keyword>
<dbReference type="Pfam" id="PF22422">
    <property type="entry name" value="MGH1-like_GH"/>
    <property type="match status" value="1"/>
</dbReference>
<dbReference type="GO" id="GO:0004573">
    <property type="term" value="F:Glc3Man9GlcNAc2 oligosaccharide glucosidase activity"/>
    <property type="evidence" value="ECO:0007669"/>
    <property type="project" value="InterPro"/>
</dbReference>
<dbReference type="InterPro" id="IPR008928">
    <property type="entry name" value="6-hairpin_glycosidase_sf"/>
</dbReference>
<dbReference type="PANTHER" id="PTHR10412:SF11">
    <property type="entry name" value="MANNOSYL-OLIGOSACCHARIDE GLUCOSIDASE"/>
    <property type="match status" value="1"/>
</dbReference>
<sequence>MGWGDKTIDGAAIEHEERYTNFCEIYVDPEVKGDNPFINKPPANKELPKFADIKAELPQLSWDANSKAVAGYYKTWEIAFGNLRQPTESNGFVSNFIDTAFNNHLFMWDSAFITMFGKYAHHCFEFIGTLDNLYAKQMMDGFIGRELSIETGQNHFHRHDPTSTGPNILPWAEWQHYEMSGDKERLAQVFVPILALHRWIADNRTWKDGTYWGCGWSCGMDNQLRVDKKKYDFSHHSHSSWIDVTLHQYLSATLLLKMQQELGTDEDLSDIQAEIVNLKKVVNEKMWDESRQFYFDTLRDDSFSSIKSIGPYWALLTDMVPKERLQSFIAHLDDERSFKRPHRIPTMSADCEHYTDNGDYWRGGVWAPTNYMVLKGLEKHGYHDLAFDIA</sequence>
<reference evidence="5 6" key="2">
    <citation type="submission" date="2015-01" db="EMBL/GenBank/DDBJ databases">
        <authorList>
            <consortium name="NBRP consortium"/>
            <person name="Sawabe T."/>
            <person name="Meirelles P."/>
            <person name="Feng G."/>
            <person name="Sayaka M."/>
            <person name="Hattori M."/>
            <person name="Ohkuma M."/>
        </authorList>
    </citation>
    <scope>NUCLEOTIDE SEQUENCE [LARGE SCALE GENOMIC DNA]</scope>
    <source>
        <strain evidence="6">JCM 19231</strain>
    </source>
</reference>
<reference evidence="5 6" key="1">
    <citation type="submission" date="2015-01" db="EMBL/GenBank/DDBJ databases">
        <title>Vibrio sp. C1 JCM 19231 whole genome shotgun sequence.</title>
        <authorList>
            <person name="Sawabe T."/>
            <person name="Meirelles P."/>
            <person name="Feng G."/>
            <person name="Sayaka M."/>
            <person name="Hattori M."/>
            <person name="Ohkuma M."/>
        </authorList>
    </citation>
    <scope>NUCLEOTIDE SEQUENCE [LARGE SCALE GENOMIC DNA]</scope>
    <source>
        <strain evidence="6">JCM 19231</strain>
    </source>
</reference>